<protein>
    <recommendedName>
        <fullName evidence="3">Serpin domain-containing protein</fullName>
    </recommendedName>
</protein>
<dbReference type="Proteomes" id="UP001153076">
    <property type="component" value="Unassembled WGS sequence"/>
</dbReference>
<dbReference type="InterPro" id="IPR023796">
    <property type="entry name" value="Serpin_dom"/>
</dbReference>
<dbReference type="GO" id="GO:0005615">
    <property type="term" value="C:extracellular space"/>
    <property type="evidence" value="ECO:0007669"/>
    <property type="project" value="InterPro"/>
</dbReference>
<dbReference type="Gene3D" id="3.30.497.10">
    <property type="entry name" value="Antithrombin, subunit I, domain 2"/>
    <property type="match status" value="1"/>
</dbReference>
<gene>
    <name evidence="4" type="ORF">Cgig2_016647</name>
</gene>
<dbReference type="OrthoDB" id="1063785at2759"/>
<dbReference type="InterPro" id="IPR042185">
    <property type="entry name" value="Serpin_sf_2"/>
</dbReference>
<dbReference type="SUPFAM" id="SSF56574">
    <property type="entry name" value="Serpins"/>
    <property type="match status" value="1"/>
</dbReference>
<dbReference type="SMART" id="SM00093">
    <property type="entry name" value="SERPIN"/>
    <property type="match status" value="1"/>
</dbReference>
<dbReference type="PROSITE" id="PS00284">
    <property type="entry name" value="SERPIN"/>
    <property type="match status" value="1"/>
</dbReference>
<dbReference type="Gene3D" id="2.30.39.10">
    <property type="entry name" value="Alpha-1-antitrypsin, domain 1"/>
    <property type="match status" value="1"/>
</dbReference>
<evidence type="ECO:0000259" key="3">
    <source>
        <dbReference type="SMART" id="SM00093"/>
    </source>
</evidence>
<comment type="caution">
    <text evidence="4">The sequence shown here is derived from an EMBL/GenBank/DDBJ whole genome shotgun (WGS) entry which is preliminary data.</text>
</comment>
<organism evidence="4 5">
    <name type="scientific">Carnegiea gigantea</name>
    <dbReference type="NCBI Taxonomy" id="171969"/>
    <lineage>
        <taxon>Eukaryota</taxon>
        <taxon>Viridiplantae</taxon>
        <taxon>Streptophyta</taxon>
        <taxon>Embryophyta</taxon>
        <taxon>Tracheophyta</taxon>
        <taxon>Spermatophyta</taxon>
        <taxon>Magnoliopsida</taxon>
        <taxon>eudicotyledons</taxon>
        <taxon>Gunneridae</taxon>
        <taxon>Pentapetalae</taxon>
        <taxon>Caryophyllales</taxon>
        <taxon>Cactineae</taxon>
        <taxon>Cactaceae</taxon>
        <taxon>Cactoideae</taxon>
        <taxon>Echinocereeae</taxon>
        <taxon>Carnegiea</taxon>
    </lineage>
</organism>
<dbReference type="AlphaFoldDB" id="A0A9Q1KWB2"/>
<accession>A0A9Q1KWB2</accession>
<comment type="similarity">
    <text evidence="1 2">Belongs to the serpin family.</text>
</comment>
<proteinExistence type="inferred from homology"/>
<feature type="domain" description="Serpin" evidence="3">
    <location>
        <begin position="51"/>
        <end position="397"/>
    </location>
</feature>
<evidence type="ECO:0000256" key="1">
    <source>
        <dbReference type="ARBA" id="ARBA00009500"/>
    </source>
</evidence>
<dbReference type="Pfam" id="PF00079">
    <property type="entry name" value="Serpin"/>
    <property type="match status" value="2"/>
</dbReference>
<dbReference type="InterPro" id="IPR000215">
    <property type="entry name" value="Serpin_fam"/>
</dbReference>
<dbReference type="PANTHER" id="PTHR11461">
    <property type="entry name" value="SERINE PROTEASE INHIBITOR, SERPIN"/>
    <property type="match status" value="1"/>
</dbReference>
<dbReference type="Gene3D" id="6.20.40.10">
    <property type="match status" value="1"/>
</dbReference>
<sequence length="400" mass="45132">MKRKCTVGKAPPGRLVEKRPATEHRSYAKISAAGEGGDAVDMNFSLQVAKSVLRVDGPPYKNTACSPLSVYAVLSILAAGSDGQIREQLLRVMERDSVDELHDLASRLAEILEGDYDEDAPDICFANALWVADRLTLKEPFKNILRDVYKTEARAVDFVNQLSLSLSLNLNLNLGVWVDTFKPEDTKDDDFYLLNGDKVRAPFMRQRHGRFDYGTLEGCKVLRMLYREGEKRGEKKPSFSMYIFLPNEKDGLPNLMNSIKMDANLFKEQIELKYEQIDKLYIPKFNFECDVSLVQSMNQLGLTLPFDKVHCELTRMVDCPNEDDCPFVNAIYQKCRIETNEKGTKAAAFTRVHLATMAARLPPPPPPVDFLADHPFLFMIREDFSGAVLFIGTVLNPVSS</sequence>
<dbReference type="PANTHER" id="PTHR11461:SF315">
    <property type="entry name" value="SERPIN-Z3-LIKE"/>
    <property type="match status" value="1"/>
</dbReference>
<dbReference type="InterPro" id="IPR023795">
    <property type="entry name" value="Serpin_CS"/>
</dbReference>
<keyword evidence="5" id="KW-1185">Reference proteome</keyword>
<dbReference type="EMBL" id="JAKOGI010000006">
    <property type="protein sequence ID" value="KAJ8452066.1"/>
    <property type="molecule type" value="Genomic_DNA"/>
</dbReference>
<evidence type="ECO:0000313" key="4">
    <source>
        <dbReference type="EMBL" id="KAJ8452066.1"/>
    </source>
</evidence>
<name>A0A9Q1KWB2_9CARY</name>
<evidence type="ECO:0000313" key="5">
    <source>
        <dbReference type="Proteomes" id="UP001153076"/>
    </source>
</evidence>
<dbReference type="InterPro" id="IPR036186">
    <property type="entry name" value="Serpin_sf"/>
</dbReference>
<evidence type="ECO:0000256" key="2">
    <source>
        <dbReference type="RuleBase" id="RU000411"/>
    </source>
</evidence>
<dbReference type="InterPro" id="IPR042178">
    <property type="entry name" value="Serpin_sf_1"/>
</dbReference>
<reference evidence="4" key="1">
    <citation type="submission" date="2022-04" db="EMBL/GenBank/DDBJ databases">
        <title>Carnegiea gigantea Genome sequencing and assembly v2.</title>
        <authorList>
            <person name="Copetti D."/>
            <person name="Sanderson M.J."/>
            <person name="Burquez A."/>
            <person name="Wojciechowski M.F."/>
        </authorList>
    </citation>
    <scope>NUCLEOTIDE SEQUENCE</scope>
    <source>
        <strain evidence="4">SGP5-SGP5p</strain>
        <tissue evidence="4">Aerial part</tissue>
    </source>
</reference>
<dbReference type="GO" id="GO:0004867">
    <property type="term" value="F:serine-type endopeptidase inhibitor activity"/>
    <property type="evidence" value="ECO:0007669"/>
    <property type="project" value="InterPro"/>
</dbReference>